<protein>
    <submittedName>
        <fullName evidence="10">Hydrogenase iron-sulfur subunit</fullName>
    </submittedName>
</protein>
<keyword evidence="5" id="KW-0274">FAD</keyword>
<dbReference type="Pfam" id="PF13187">
    <property type="entry name" value="Fer4_9"/>
    <property type="match status" value="1"/>
</dbReference>
<evidence type="ECO:0000256" key="3">
    <source>
        <dbReference type="ARBA" id="ARBA00022485"/>
    </source>
</evidence>
<dbReference type="InterPro" id="IPR003813">
    <property type="entry name" value="MvhD/FlpD"/>
</dbReference>
<dbReference type="Pfam" id="PF12831">
    <property type="entry name" value="FAD_oxidored"/>
    <property type="match status" value="1"/>
</dbReference>
<dbReference type="InterPro" id="IPR039650">
    <property type="entry name" value="HdrA-like"/>
</dbReference>
<gene>
    <name evidence="10" type="ORF">F2Q65_18590</name>
</gene>
<dbReference type="GO" id="GO:0051539">
    <property type="term" value="F:4 iron, 4 sulfur cluster binding"/>
    <property type="evidence" value="ECO:0007669"/>
    <property type="project" value="UniProtKB-KW"/>
</dbReference>
<evidence type="ECO:0000256" key="2">
    <source>
        <dbReference type="ARBA" id="ARBA00006561"/>
    </source>
</evidence>
<dbReference type="Proteomes" id="UP000322981">
    <property type="component" value="Unassembled WGS sequence"/>
</dbReference>
<dbReference type="PRINTS" id="PR00411">
    <property type="entry name" value="PNDRDTASEI"/>
</dbReference>
<evidence type="ECO:0000259" key="9">
    <source>
        <dbReference type="PROSITE" id="PS51379"/>
    </source>
</evidence>
<keyword evidence="5" id="KW-0285">Flavoprotein</keyword>
<dbReference type="EMBL" id="VWXX01000056">
    <property type="protein sequence ID" value="KAA6182032.1"/>
    <property type="molecule type" value="Genomic_DNA"/>
</dbReference>
<dbReference type="PANTHER" id="PTHR43498">
    <property type="entry name" value="FERREDOXIN:COB-COM HETERODISULFIDE REDUCTASE SUBUNIT A"/>
    <property type="match status" value="1"/>
</dbReference>
<dbReference type="InterPro" id="IPR036188">
    <property type="entry name" value="FAD/NAD-bd_sf"/>
</dbReference>
<dbReference type="Gene3D" id="3.40.50.720">
    <property type="entry name" value="NAD(P)-binding Rossmann-like Domain"/>
    <property type="match status" value="1"/>
</dbReference>
<keyword evidence="11" id="KW-1185">Reference proteome</keyword>
<evidence type="ECO:0000313" key="11">
    <source>
        <dbReference type="Proteomes" id="UP000322981"/>
    </source>
</evidence>
<dbReference type="Gene3D" id="3.30.70.20">
    <property type="match status" value="1"/>
</dbReference>
<evidence type="ECO:0000256" key="8">
    <source>
        <dbReference type="ARBA" id="ARBA00023014"/>
    </source>
</evidence>
<feature type="domain" description="4Fe-4S ferredoxin-type" evidence="9">
    <location>
        <begin position="546"/>
        <end position="575"/>
    </location>
</feature>
<keyword evidence="8" id="KW-0411">Iron-sulfur</keyword>
<dbReference type="PANTHER" id="PTHR43498:SF1">
    <property type="entry name" value="COB--COM HETERODISULFIDE REDUCTASE IRON-SULFUR SUBUNIT A"/>
    <property type="match status" value="1"/>
</dbReference>
<name>A0A5M8FM93_9GAMM</name>
<organism evidence="10 11">
    <name type="scientific">Thiohalocapsa marina</name>
    <dbReference type="NCBI Taxonomy" id="424902"/>
    <lineage>
        <taxon>Bacteria</taxon>
        <taxon>Pseudomonadati</taxon>
        <taxon>Pseudomonadota</taxon>
        <taxon>Gammaproteobacteria</taxon>
        <taxon>Chromatiales</taxon>
        <taxon>Chromatiaceae</taxon>
        <taxon>Thiohalocapsa</taxon>
    </lineage>
</organism>
<keyword evidence="3" id="KW-0004">4Fe-4S</keyword>
<dbReference type="GO" id="GO:0046872">
    <property type="term" value="F:metal ion binding"/>
    <property type="evidence" value="ECO:0007669"/>
    <property type="project" value="UniProtKB-KW"/>
</dbReference>
<dbReference type="RefSeq" id="WP_150094890.1">
    <property type="nucleotide sequence ID" value="NZ_JBFUOH010000139.1"/>
</dbReference>
<dbReference type="OrthoDB" id="9800445at2"/>
<feature type="domain" description="4Fe-4S ferredoxin-type" evidence="9">
    <location>
        <begin position="576"/>
        <end position="605"/>
    </location>
</feature>
<comment type="similarity">
    <text evidence="2">Belongs to the HdrA family.</text>
</comment>
<dbReference type="InterPro" id="IPR017900">
    <property type="entry name" value="4Fe4S_Fe_S_CS"/>
</dbReference>
<evidence type="ECO:0000256" key="7">
    <source>
        <dbReference type="ARBA" id="ARBA00023004"/>
    </source>
</evidence>
<reference evidence="10 11" key="1">
    <citation type="submission" date="2019-09" db="EMBL/GenBank/DDBJ databases">
        <title>Whole-genome sequence of the purple sulfur bacterium Thiohalocapsa marina DSM 19078.</title>
        <authorList>
            <person name="Kyndt J.A."/>
            <person name="Meyer T.E."/>
        </authorList>
    </citation>
    <scope>NUCLEOTIDE SEQUENCE [LARGE SCALE GENOMIC DNA]</scope>
    <source>
        <strain evidence="10 11">DSM 19078</strain>
    </source>
</reference>
<evidence type="ECO:0000256" key="6">
    <source>
        <dbReference type="ARBA" id="ARBA00023002"/>
    </source>
</evidence>
<evidence type="ECO:0000313" key="10">
    <source>
        <dbReference type="EMBL" id="KAA6182032.1"/>
    </source>
</evidence>
<keyword evidence="4" id="KW-0479">Metal-binding</keyword>
<sequence length="765" mass="83351">MAAEKKLAGYICTGCGIGERLNVEQMRTIATREGKLGACKTHPMLCGAEGVQMIRDDIAAGEATHVMIGACSRRSKMEAFSFPDAAMSRANLREGVLWLRPDTEEQKETTQEMADDYIRMACAEVRFMTVPSASGEQELNKTLLVVGGGVTGMTAALEAARAGYPVHLVAEENHLGGVWTDLYKRVPFRAAAADVVGSKDIDLPQPEDPGVDALAERIRANERITVHLNARITRTSGAPGRFSADISTESGGTVTENVGAIVQASDFKPYDASNLPEFAYGKSPDVVTNFELERLAKDANGGPIRRPSDGKEVTSVAFIQCAGQRSDKPGHLPYCSGFCCTESIKQAMYFREQNGADATVLFDDLRTPGAAGEDFYRSGQQAQVTFSKGKASEVVSENGTLKVHFKDLILNEDTAMDCDLVVLATGQVPNTGPDPYAQLAVEEAETEEEKDAARRKLENAPPSILNLDYRQGTDLPQLKHGFVDSHFICFPYETRRTGIYAAGPCRRPMDMKQAMEDAVGAALKAIQSAENAGRGAAVHPRVGDLSYPQFRKEGCTQCKRCTVECPFGAINEDEQRYPLFNESRCRRCGTCMGACPVRVISFENYSIDTVGQQIKNVDMPDEFSEKPRILALACENDAYPALDMAAQAAQMGDGIELTPFARVIPVRCLGSVSLSWITDALNTGYDGIVLMGCRRDDDYQCHFVRGSAMAAERLSKVGDTLQQMQLETERVAVYEVAITDIQRAPQLINDMAATIEKVGMNPFKM</sequence>
<comment type="cofactor">
    <cofactor evidence="1">
        <name>FAD</name>
        <dbReference type="ChEBI" id="CHEBI:57692"/>
    </cofactor>
</comment>
<dbReference type="AlphaFoldDB" id="A0A5M8FM93"/>
<dbReference type="SUPFAM" id="SSF54862">
    <property type="entry name" value="4Fe-4S ferredoxins"/>
    <property type="match status" value="1"/>
</dbReference>
<accession>A0A5M8FM93</accession>
<dbReference type="InterPro" id="IPR017896">
    <property type="entry name" value="4Fe4S_Fe-S-bd"/>
</dbReference>
<dbReference type="PRINTS" id="PR00368">
    <property type="entry name" value="FADPNR"/>
</dbReference>
<dbReference type="PROSITE" id="PS00198">
    <property type="entry name" value="4FE4S_FER_1"/>
    <property type="match status" value="2"/>
</dbReference>
<keyword evidence="6" id="KW-0560">Oxidoreductase</keyword>
<comment type="caution">
    <text evidence="10">The sequence shown here is derived from an EMBL/GenBank/DDBJ whole genome shotgun (WGS) entry which is preliminary data.</text>
</comment>
<dbReference type="PROSITE" id="PS51379">
    <property type="entry name" value="4FE4S_FER_2"/>
    <property type="match status" value="2"/>
</dbReference>
<evidence type="ECO:0000256" key="5">
    <source>
        <dbReference type="ARBA" id="ARBA00022827"/>
    </source>
</evidence>
<dbReference type="SUPFAM" id="SSF51905">
    <property type="entry name" value="FAD/NAD(P)-binding domain"/>
    <property type="match status" value="1"/>
</dbReference>
<proteinExistence type="inferred from homology"/>
<evidence type="ECO:0000256" key="1">
    <source>
        <dbReference type="ARBA" id="ARBA00001974"/>
    </source>
</evidence>
<dbReference type="Pfam" id="PF02662">
    <property type="entry name" value="FlpD"/>
    <property type="match status" value="1"/>
</dbReference>
<evidence type="ECO:0000256" key="4">
    <source>
        <dbReference type="ARBA" id="ARBA00022723"/>
    </source>
</evidence>
<dbReference type="GO" id="GO:0016491">
    <property type="term" value="F:oxidoreductase activity"/>
    <property type="evidence" value="ECO:0007669"/>
    <property type="project" value="UniProtKB-KW"/>
</dbReference>
<keyword evidence="7" id="KW-0408">Iron</keyword>